<accession>A0A182X7V2</accession>
<dbReference type="InterPro" id="IPR027266">
    <property type="entry name" value="TrmE/GcvT-like"/>
</dbReference>
<dbReference type="GO" id="GO:0016226">
    <property type="term" value="P:iron-sulfur cluster assembly"/>
    <property type="evidence" value="ECO:0007669"/>
    <property type="project" value="TreeGrafter"/>
</dbReference>
<name>A0A182X7V2_ANOQN</name>
<feature type="domain" description="CAF17 C-terminal" evidence="7">
    <location>
        <begin position="278"/>
        <end position="362"/>
    </location>
</feature>
<dbReference type="GO" id="GO:0005759">
    <property type="term" value="C:mitochondrial matrix"/>
    <property type="evidence" value="ECO:0007669"/>
    <property type="project" value="TreeGrafter"/>
</dbReference>
<reference evidence="8" key="1">
    <citation type="submission" date="2020-05" db="UniProtKB">
        <authorList>
            <consortium name="EnsemblMetazoa"/>
        </authorList>
    </citation>
    <scope>IDENTIFICATION</scope>
    <source>
        <strain evidence="8">SANGQUA</strain>
    </source>
</reference>
<organism evidence="8 9">
    <name type="scientific">Anopheles quadriannulatus</name>
    <name type="common">Mosquito</name>
    <dbReference type="NCBI Taxonomy" id="34691"/>
    <lineage>
        <taxon>Eukaryota</taxon>
        <taxon>Metazoa</taxon>
        <taxon>Ecdysozoa</taxon>
        <taxon>Arthropoda</taxon>
        <taxon>Hexapoda</taxon>
        <taxon>Insecta</taxon>
        <taxon>Pterygota</taxon>
        <taxon>Neoptera</taxon>
        <taxon>Endopterygota</taxon>
        <taxon>Diptera</taxon>
        <taxon>Nematocera</taxon>
        <taxon>Culicoidea</taxon>
        <taxon>Culicidae</taxon>
        <taxon>Anophelinae</taxon>
        <taxon>Anopheles</taxon>
    </lineage>
</organism>
<dbReference type="Proteomes" id="UP000076407">
    <property type="component" value="Unassembled WGS sequence"/>
</dbReference>
<protein>
    <recommendedName>
        <fullName evidence="10">Aminomethyltransferase folate-binding domain-containing protein</fullName>
    </recommendedName>
</protein>
<dbReference type="AlphaFoldDB" id="A0A182X7V2"/>
<dbReference type="PANTHER" id="PTHR22602:SF0">
    <property type="entry name" value="TRANSFERASE CAF17, MITOCHONDRIAL-RELATED"/>
    <property type="match status" value="1"/>
</dbReference>
<dbReference type="InterPro" id="IPR057460">
    <property type="entry name" value="CAF17_C"/>
</dbReference>
<comment type="subcellular location">
    <subcellularLocation>
        <location evidence="1">Mitochondrion</location>
    </subcellularLocation>
</comment>
<dbReference type="PRINTS" id="PR01995">
    <property type="entry name" value="UPF0595"/>
</dbReference>
<evidence type="ECO:0000256" key="1">
    <source>
        <dbReference type="ARBA" id="ARBA00004173"/>
    </source>
</evidence>
<feature type="region of interest" description="Disordered" evidence="4">
    <location>
        <begin position="373"/>
        <end position="396"/>
    </location>
</feature>
<dbReference type="Pfam" id="PF10170">
    <property type="entry name" value="C6_DPF"/>
    <property type="match status" value="1"/>
</dbReference>
<evidence type="ECO:0000313" key="8">
    <source>
        <dbReference type="EnsemblMetazoa" id="AQUA005888-PA"/>
    </source>
</evidence>
<dbReference type="InterPro" id="IPR006222">
    <property type="entry name" value="GCVT_N"/>
</dbReference>
<keyword evidence="9" id="KW-1185">Reference proteome</keyword>
<feature type="domain" description="Cysteine-rich DPF motif" evidence="6">
    <location>
        <begin position="402"/>
        <end position="504"/>
    </location>
</feature>
<evidence type="ECO:0000313" key="9">
    <source>
        <dbReference type="Proteomes" id="UP000076407"/>
    </source>
</evidence>
<sequence length="508" mass="56741">MLLTRCGTSATAIHTVRQRWPAAFPTLAVKPATRWLHQTSPAHSPFTIAPLPERKFVRVQGSDAVSFLQGLMTNDMRHLEHSSTVYAMFLKANGRVFCDTLIYKRPGAEPADYLLECDAAVAPRLEKHLKLYRLRKKVQVEQDATYRVWAAFKEAVQEEEEMPAASDLACPEGRLHVFKDPRLPRLGYRVLTDEQEPNECKTRLKRIFPEAETVADSALPYTAFRYSLGVGEGETNLPDGKCFPLECNCDLLHGVSFHKGCYIGQELTARTYHTGVIRKRLMPLELDAPHRLADCDPEALRDAEIKNEEGGAVGKLRGLAGNRALGLLRIEKVLPEGKPLTINVAGESVVRCRTSKPAWWPKEMNARPYKTMATTSAPSSTVGRESAASSASEPTAHPSIPFRCELCGLSESCDYRGRRPPFASKIELPEECYVMRDPFAPPPQAVPDKPASEHYLLLGADCHSCRRAVCKASECSFFYGATFCRQCSVQRVQEFPLEVRSKIKKQFS</sequence>
<dbReference type="PANTHER" id="PTHR22602">
    <property type="entry name" value="TRANSFERASE CAF17, MITOCHONDRIAL-RELATED"/>
    <property type="match status" value="1"/>
</dbReference>
<keyword evidence="2" id="KW-0809">Transit peptide</keyword>
<evidence type="ECO:0000256" key="2">
    <source>
        <dbReference type="ARBA" id="ARBA00022946"/>
    </source>
</evidence>
<evidence type="ECO:0000256" key="3">
    <source>
        <dbReference type="ARBA" id="ARBA00023128"/>
    </source>
</evidence>
<dbReference type="Gene3D" id="3.30.1360.120">
    <property type="entry name" value="Probable tRNA modification gtpase trme, domain 1"/>
    <property type="match status" value="1"/>
</dbReference>
<evidence type="ECO:0000259" key="7">
    <source>
        <dbReference type="Pfam" id="PF25455"/>
    </source>
</evidence>
<dbReference type="VEuPathDB" id="VectorBase:AQUA005888"/>
<dbReference type="Pfam" id="PF25455">
    <property type="entry name" value="Beta-barrel_CAF17_C"/>
    <property type="match status" value="1"/>
</dbReference>
<dbReference type="EnsemblMetazoa" id="AQUA005888-RA">
    <property type="protein sequence ID" value="AQUA005888-PA"/>
    <property type="gene ID" value="AQUA005888"/>
</dbReference>
<feature type="domain" description="GCVT N-terminal" evidence="5">
    <location>
        <begin position="57"/>
        <end position="140"/>
    </location>
</feature>
<evidence type="ECO:0000259" key="6">
    <source>
        <dbReference type="Pfam" id="PF10170"/>
    </source>
</evidence>
<dbReference type="InterPro" id="IPR017703">
    <property type="entry name" value="YgfZ/GCV_T_CS"/>
</dbReference>
<feature type="compositionally biased region" description="Polar residues" evidence="4">
    <location>
        <begin position="373"/>
        <end position="383"/>
    </location>
</feature>
<dbReference type="InterPro" id="IPR045179">
    <property type="entry name" value="YgfZ/GcvT"/>
</dbReference>
<dbReference type="STRING" id="34691.A0A182X7V2"/>
<dbReference type="InterPro" id="IPR018785">
    <property type="entry name" value="CDPF1_dom"/>
</dbReference>
<proteinExistence type="predicted"/>
<dbReference type="SUPFAM" id="SSF103025">
    <property type="entry name" value="Folate-binding domain"/>
    <property type="match status" value="1"/>
</dbReference>
<dbReference type="Pfam" id="PF01571">
    <property type="entry name" value="GCV_T"/>
    <property type="match status" value="1"/>
</dbReference>
<evidence type="ECO:0008006" key="10">
    <source>
        <dbReference type="Google" id="ProtNLM"/>
    </source>
</evidence>
<evidence type="ECO:0000259" key="5">
    <source>
        <dbReference type="Pfam" id="PF01571"/>
    </source>
</evidence>
<dbReference type="NCBIfam" id="TIGR03317">
    <property type="entry name" value="ygfZ_signature"/>
    <property type="match status" value="1"/>
</dbReference>
<evidence type="ECO:0000256" key="4">
    <source>
        <dbReference type="SAM" id="MobiDB-lite"/>
    </source>
</evidence>
<keyword evidence="3" id="KW-0496">Mitochondrion</keyword>